<organism evidence="2 3">
    <name type="scientific">Sphaerimonospora cavernae</name>
    <dbReference type="NCBI Taxonomy" id="1740611"/>
    <lineage>
        <taxon>Bacteria</taxon>
        <taxon>Bacillati</taxon>
        <taxon>Actinomycetota</taxon>
        <taxon>Actinomycetes</taxon>
        <taxon>Streptosporangiales</taxon>
        <taxon>Streptosporangiaceae</taxon>
        <taxon>Sphaerimonospora</taxon>
    </lineage>
</organism>
<evidence type="ECO:0000256" key="1">
    <source>
        <dbReference type="SAM" id="Phobius"/>
    </source>
</evidence>
<dbReference type="SUPFAM" id="SSF50199">
    <property type="entry name" value="Staphylococcal nuclease"/>
    <property type="match status" value="1"/>
</dbReference>
<evidence type="ECO:0000313" key="3">
    <source>
        <dbReference type="Proteomes" id="UP001589870"/>
    </source>
</evidence>
<comment type="caution">
    <text evidence="2">The sequence shown here is derived from an EMBL/GenBank/DDBJ whole genome shotgun (WGS) entry which is preliminary data.</text>
</comment>
<keyword evidence="1" id="KW-0812">Transmembrane</keyword>
<feature type="transmembrane region" description="Helical" evidence="1">
    <location>
        <begin position="117"/>
        <end position="136"/>
    </location>
</feature>
<gene>
    <name evidence="2" type="ORF">ACFHYQ_16055</name>
</gene>
<keyword evidence="1" id="KW-0472">Membrane</keyword>
<keyword evidence="3" id="KW-1185">Reference proteome</keyword>
<dbReference type="Proteomes" id="UP001589870">
    <property type="component" value="Unassembled WGS sequence"/>
</dbReference>
<dbReference type="InterPro" id="IPR035437">
    <property type="entry name" value="SNase_OB-fold_sf"/>
</dbReference>
<dbReference type="RefSeq" id="WP_394301955.1">
    <property type="nucleotide sequence ID" value="NZ_JBHMQT010000034.1"/>
</dbReference>
<sequence length="312" mass="32740">MGIGVGFGLGPVRVSTGVSSRTLAQGCLPLFVFGLIIWMVKAILTALYVFLSWPSRVVGPVARQAGLDHVYQVGVQWAAAALWVEFLLVILGLLVAASEIRNLFLGAPGMKSSARFWRFWAVTLFVPVTAATVGMAQAPEPVGTKMATSPVITKATPTPTPTSESRPAGAPASAQQAIVMTVSSGDTLGVKAIAPGSVLPSTNQTVVRLLGIAAPHGAECKADWATGLLTSYLPRSSHIWIARGAGSRGAGAPLAVYLWKEGSDRAMVNAWLLVNGAARLETTEVRGEVQRKFAEYESKARAAHRGIHSCAG</sequence>
<name>A0ABV6U5T8_9ACTN</name>
<proteinExistence type="predicted"/>
<keyword evidence="1" id="KW-1133">Transmembrane helix</keyword>
<reference evidence="2 3" key="1">
    <citation type="submission" date="2024-09" db="EMBL/GenBank/DDBJ databases">
        <authorList>
            <person name="Sun Q."/>
            <person name="Mori K."/>
        </authorList>
    </citation>
    <scope>NUCLEOTIDE SEQUENCE [LARGE SCALE GENOMIC DNA]</scope>
    <source>
        <strain evidence="2 3">TBRC 1851</strain>
    </source>
</reference>
<dbReference type="EMBL" id="JBHMQT010000034">
    <property type="protein sequence ID" value="MFC0863818.1"/>
    <property type="molecule type" value="Genomic_DNA"/>
</dbReference>
<feature type="transmembrane region" description="Helical" evidence="1">
    <location>
        <begin position="30"/>
        <end position="53"/>
    </location>
</feature>
<evidence type="ECO:0000313" key="2">
    <source>
        <dbReference type="EMBL" id="MFC0863818.1"/>
    </source>
</evidence>
<accession>A0ABV6U5T8</accession>
<dbReference type="Gene3D" id="2.40.50.90">
    <property type="match status" value="1"/>
</dbReference>
<feature type="transmembrane region" description="Helical" evidence="1">
    <location>
        <begin position="73"/>
        <end position="96"/>
    </location>
</feature>
<protein>
    <submittedName>
        <fullName evidence="2">Thermonuclease family protein</fullName>
    </submittedName>
</protein>